<dbReference type="InterPro" id="IPR003644">
    <property type="entry name" value="Calx_beta"/>
</dbReference>
<keyword evidence="1 4" id="KW-0732">Signal</keyword>
<sequence length="925" mass="94346">MTVAAAIGFVPALMVASPASAAPGDLTIAATSAVEGGNLTFTLTRVAGGGQMTYTMSTTAGSTNPATAGTDYVSTPTPVTVNFSDSDTTKTVVVQTIDDSLYEGSTPETLNLVATPTTGSPVSAIGSITDNDTAPTYTLSASPSPVVEATGAKATITAKLDAPSGLATVVTLSSADDTAIAGSDYTAIPNGTTITIPKGDTSATADVAVTKDGIKDALDLESFTVNGTATNVSTPANRSTQVWIKDVDATPVLTLGGGGTVAEGSNLVLPLTLDHGSEKPITVRWDAVAPSTQQTGHGLATAGDDFTYPTAAQRVITIPAKSTTVNATIPITADSLNELPEDFAVSLADPTNATLGTPSKVDATITDGDSALAPTVAITPLAVTEGNSGTTSKTFTATLNRKSGRTVTVDWKTAAAGVGLTYATAVKDYIAKNGTLVFPAGTLTQTFTIDIVGDTIDEGTGETFNITLTAPTGDTSANLSSPTTAITITDDDDVPTVSFDNWSMKEGNATTAQLLPVKLSNASDRPLTFAIADAGSGTALPATSTSTAVGNNDYNLLAGNVVVQAETTTGYGVVLLNGDMINEKDETATFTATPDSAAATYLGSATAKSMTFTIENDDKAPDLEIQSVKGAEGTTVPVTGTVTGMADAAATLSISFKGQSVKGSKAADASDFTNPGVKTVTIDPGTNPGTVVAVANVALTDDTIPEPVETIVGTGTALGNFGTVTDGYIYIDASDGWKGDEPGGEEPGTKPTIKAPMKIMGPGSVEVEGMATAGQEVQLWWAPVGGGALKWAKNVTADKDGYYWFKTDITWGTRFQTMSQKVKSDEVTVWVTQDPVFVISTSTKGQLNLGVKGMPWAAGQTAAVQQWKNGGWVTMWSGKTGADGVWRASPKFASGTKVTLRAWVAGEPGKGTLPAFTDQMMATVK</sequence>
<feature type="signal peptide" evidence="4">
    <location>
        <begin position="1"/>
        <end position="21"/>
    </location>
</feature>
<evidence type="ECO:0000256" key="1">
    <source>
        <dbReference type="ARBA" id="ARBA00022729"/>
    </source>
</evidence>
<evidence type="ECO:0000313" key="6">
    <source>
        <dbReference type="EMBL" id="MBU2662700.1"/>
    </source>
</evidence>
<keyword evidence="3" id="KW-0106">Calcium</keyword>
<dbReference type="PANTHER" id="PTHR46682:SF1">
    <property type="entry name" value="ADHESION G-PROTEIN COUPLED RECEPTOR V1"/>
    <property type="match status" value="1"/>
</dbReference>
<evidence type="ECO:0000259" key="5">
    <source>
        <dbReference type="SMART" id="SM00237"/>
    </source>
</evidence>
<reference evidence="6 7" key="1">
    <citation type="submission" date="2021-06" db="EMBL/GenBank/DDBJ databases">
        <title>Actinoplanes lichenicola sp. nov., and Actinoplanes ovalisporus sp. nov., isolated from lichen in Thailand.</title>
        <authorList>
            <person name="Saeng-In P."/>
            <person name="Kanchanasin P."/>
            <person name="Yuki M."/>
            <person name="Kudo T."/>
            <person name="Ohkuma M."/>
            <person name="Phongsopitanun W."/>
            <person name="Tanasupawat S."/>
        </authorList>
    </citation>
    <scope>NUCLEOTIDE SEQUENCE [LARGE SCALE GENOMIC DNA]</scope>
    <source>
        <strain evidence="6 7">NBRC 110975</strain>
    </source>
</reference>
<comment type="caution">
    <text evidence="6">The sequence shown here is derived from an EMBL/GenBank/DDBJ whole genome shotgun (WGS) entry which is preliminary data.</text>
</comment>
<dbReference type="PANTHER" id="PTHR46682">
    <property type="entry name" value="ADHESION G-PROTEIN COUPLED RECEPTOR V1"/>
    <property type="match status" value="1"/>
</dbReference>
<feature type="chain" id="PRO_5045757438" description="Calx-beta domain-containing protein" evidence="4">
    <location>
        <begin position="22"/>
        <end position="925"/>
    </location>
</feature>
<feature type="domain" description="Calx-beta" evidence="5">
    <location>
        <begin position="363"/>
        <end position="469"/>
    </location>
</feature>
<name>A0ABS5YL73_9ACTN</name>
<keyword evidence="7" id="KW-1185">Reference proteome</keyword>
<dbReference type="EMBL" id="JAHKKG010000001">
    <property type="protein sequence ID" value="MBU2662700.1"/>
    <property type="molecule type" value="Genomic_DNA"/>
</dbReference>
<dbReference type="Gene3D" id="2.60.40.2030">
    <property type="match status" value="5"/>
</dbReference>
<evidence type="ECO:0000256" key="2">
    <source>
        <dbReference type="ARBA" id="ARBA00022737"/>
    </source>
</evidence>
<dbReference type="RefSeq" id="WP_215784620.1">
    <property type="nucleotide sequence ID" value="NZ_JAHKKG010000001.1"/>
</dbReference>
<dbReference type="Pfam" id="PF03160">
    <property type="entry name" value="Calx-beta"/>
    <property type="match status" value="5"/>
</dbReference>
<dbReference type="InterPro" id="IPR038081">
    <property type="entry name" value="CalX-like_sf"/>
</dbReference>
<dbReference type="InterPro" id="IPR026919">
    <property type="entry name" value="ADGRV1"/>
</dbReference>
<organism evidence="6 7">
    <name type="scientific">Paractinoplanes bogorensis</name>
    <dbReference type="NCBI Taxonomy" id="1610840"/>
    <lineage>
        <taxon>Bacteria</taxon>
        <taxon>Bacillati</taxon>
        <taxon>Actinomycetota</taxon>
        <taxon>Actinomycetes</taxon>
        <taxon>Micromonosporales</taxon>
        <taxon>Micromonosporaceae</taxon>
        <taxon>Paractinoplanes</taxon>
    </lineage>
</organism>
<gene>
    <name evidence="6" type="ORF">KOI35_04195</name>
</gene>
<dbReference type="SUPFAM" id="SSF141072">
    <property type="entry name" value="CalX-like"/>
    <property type="match status" value="5"/>
</dbReference>
<feature type="domain" description="Calx-beta" evidence="5">
    <location>
        <begin position="13"/>
        <end position="113"/>
    </location>
</feature>
<proteinExistence type="predicted"/>
<evidence type="ECO:0000256" key="4">
    <source>
        <dbReference type="SAM" id="SignalP"/>
    </source>
</evidence>
<dbReference type="SMART" id="SM00237">
    <property type="entry name" value="Calx_beta"/>
    <property type="match status" value="3"/>
</dbReference>
<protein>
    <recommendedName>
        <fullName evidence="5">Calx-beta domain-containing protein</fullName>
    </recommendedName>
</protein>
<accession>A0ABS5YL73</accession>
<evidence type="ECO:0000256" key="3">
    <source>
        <dbReference type="ARBA" id="ARBA00022837"/>
    </source>
</evidence>
<dbReference type="Proteomes" id="UP001519654">
    <property type="component" value="Unassembled WGS sequence"/>
</dbReference>
<keyword evidence="2" id="KW-0677">Repeat</keyword>
<evidence type="ECO:0000313" key="7">
    <source>
        <dbReference type="Proteomes" id="UP001519654"/>
    </source>
</evidence>
<feature type="domain" description="Calx-beta" evidence="5">
    <location>
        <begin position="124"/>
        <end position="226"/>
    </location>
</feature>